<organism evidence="3 4">
    <name type="scientific">Steroidobacter agaridevorans</name>
    <dbReference type="NCBI Taxonomy" id="2695856"/>
    <lineage>
        <taxon>Bacteria</taxon>
        <taxon>Pseudomonadati</taxon>
        <taxon>Pseudomonadota</taxon>
        <taxon>Gammaproteobacteria</taxon>
        <taxon>Steroidobacterales</taxon>
        <taxon>Steroidobacteraceae</taxon>
        <taxon>Steroidobacter</taxon>
    </lineage>
</organism>
<dbReference type="GO" id="GO:0006749">
    <property type="term" value="P:glutathione metabolic process"/>
    <property type="evidence" value="ECO:0007669"/>
    <property type="project" value="TreeGrafter"/>
</dbReference>
<dbReference type="InterPro" id="IPR036249">
    <property type="entry name" value="Thioredoxin-like_sf"/>
</dbReference>
<dbReference type="InterPro" id="IPR004046">
    <property type="entry name" value="GST_C"/>
</dbReference>
<evidence type="ECO:0000313" key="4">
    <source>
        <dbReference type="Proteomes" id="UP000445000"/>
    </source>
</evidence>
<dbReference type="PANTHER" id="PTHR11571">
    <property type="entry name" value="GLUTATHIONE S-TRANSFERASE"/>
    <property type="match status" value="1"/>
</dbReference>
<dbReference type="EMBL" id="BLJN01000003">
    <property type="protein sequence ID" value="GFE81202.1"/>
    <property type="molecule type" value="Genomic_DNA"/>
</dbReference>
<protein>
    <submittedName>
        <fullName evidence="3">Glutathione transferase</fullName>
    </submittedName>
</protein>
<sequence length="242" mass="27573">MVYELYYWPGIQGRGEFVRLALEEGGAKYIDIALKPENRGGGVPAMNKFLEGPRVPHPPFAPPFLKVGKQLIGQTSNILLYLGGPLKLAPRDEAGKLWVHQLQLTVADLVVEAHDTHHPIAAGLYYKDQKAAAKRRAEDFREHRIPKFFNYFEKVLTRNRTAGPWLVGRRVTYADLSLAQVVAGIRYAFPKASTKALRKHPRLMKLHDAVFERPRIKRYAESGRRLAFNNDDLFRNYPELDG</sequence>
<dbReference type="InterPro" id="IPR004045">
    <property type="entry name" value="Glutathione_S-Trfase_N"/>
</dbReference>
<comment type="caution">
    <text evidence="3">The sequence shown here is derived from an EMBL/GenBank/DDBJ whole genome shotgun (WGS) entry which is preliminary data.</text>
</comment>
<dbReference type="FunFam" id="1.20.1050.10:FF:000051">
    <property type="entry name" value="Glutathione S-transferase"/>
    <property type="match status" value="1"/>
</dbReference>
<dbReference type="Gene3D" id="1.20.1050.10">
    <property type="match status" value="1"/>
</dbReference>
<dbReference type="Pfam" id="PF14497">
    <property type="entry name" value="GST_C_3"/>
    <property type="match status" value="1"/>
</dbReference>
<dbReference type="InterPro" id="IPR036282">
    <property type="entry name" value="Glutathione-S-Trfase_C_sf"/>
</dbReference>
<dbReference type="GO" id="GO:0004364">
    <property type="term" value="F:glutathione transferase activity"/>
    <property type="evidence" value="ECO:0007669"/>
    <property type="project" value="TreeGrafter"/>
</dbReference>
<dbReference type="Gene3D" id="3.40.30.10">
    <property type="entry name" value="Glutaredoxin"/>
    <property type="match status" value="1"/>
</dbReference>
<dbReference type="SUPFAM" id="SSF52833">
    <property type="entry name" value="Thioredoxin-like"/>
    <property type="match status" value="1"/>
</dbReference>
<dbReference type="RefSeq" id="WP_161812883.1">
    <property type="nucleotide sequence ID" value="NZ_BLJN01000003.1"/>
</dbReference>
<evidence type="ECO:0000259" key="2">
    <source>
        <dbReference type="PROSITE" id="PS50405"/>
    </source>
</evidence>
<feature type="domain" description="GST C-terminal" evidence="2">
    <location>
        <begin position="92"/>
        <end position="240"/>
    </location>
</feature>
<proteinExistence type="predicted"/>
<dbReference type="PROSITE" id="PS50405">
    <property type="entry name" value="GST_CTER"/>
    <property type="match status" value="1"/>
</dbReference>
<keyword evidence="4" id="KW-1185">Reference proteome</keyword>
<dbReference type="InterPro" id="IPR010987">
    <property type="entry name" value="Glutathione-S-Trfase_C-like"/>
</dbReference>
<dbReference type="PANTHER" id="PTHR11571:SF263">
    <property type="entry name" value="GLUTATHIONE S-TRANSFERASE"/>
    <property type="match status" value="1"/>
</dbReference>
<evidence type="ECO:0000259" key="1">
    <source>
        <dbReference type="PROSITE" id="PS50404"/>
    </source>
</evidence>
<gene>
    <name evidence="3" type="ORF">GCM10011487_32020</name>
</gene>
<dbReference type="InterPro" id="IPR050213">
    <property type="entry name" value="GST_superfamily"/>
</dbReference>
<dbReference type="SUPFAM" id="SSF47616">
    <property type="entry name" value="GST C-terminal domain-like"/>
    <property type="match status" value="1"/>
</dbReference>
<accession>A0A829YEX6</accession>
<dbReference type="PROSITE" id="PS50404">
    <property type="entry name" value="GST_NTER"/>
    <property type="match status" value="1"/>
</dbReference>
<dbReference type="CDD" id="cd03192">
    <property type="entry name" value="GST_C_Sigma_like"/>
    <property type="match status" value="1"/>
</dbReference>
<evidence type="ECO:0000313" key="3">
    <source>
        <dbReference type="EMBL" id="GFE81202.1"/>
    </source>
</evidence>
<name>A0A829YEX6_9GAMM</name>
<reference evidence="4" key="1">
    <citation type="submission" date="2020-01" db="EMBL/GenBank/DDBJ databases">
        <title>'Steroidobacter agaridevorans' sp. nov., agar-degrading bacteria isolated from rhizosphere soils.</title>
        <authorList>
            <person name="Ikenaga M."/>
            <person name="Kataoka M."/>
            <person name="Murouchi A."/>
            <person name="Katsuragi S."/>
            <person name="Sakai M."/>
        </authorList>
    </citation>
    <scope>NUCLEOTIDE SEQUENCE [LARGE SCALE GENOMIC DNA]</scope>
    <source>
        <strain evidence="4">YU21-B</strain>
    </source>
</reference>
<feature type="domain" description="GST N-terminal" evidence="1">
    <location>
        <begin position="1"/>
        <end position="90"/>
    </location>
</feature>
<keyword evidence="3" id="KW-0808">Transferase</keyword>
<dbReference type="AlphaFoldDB" id="A0A829YEX6"/>
<dbReference type="Proteomes" id="UP000445000">
    <property type="component" value="Unassembled WGS sequence"/>
</dbReference>